<proteinExistence type="predicted"/>
<keyword evidence="1" id="KW-0808">Transferase</keyword>
<dbReference type="GO" id="GO:0016740">
    <property type="term" value="F:transferase activity"/>
    <property type="evidence" value="ECO:0007669"/>
    <property type="project" value="UniProtKB-KW"/>
</dbReference>
<dbReference type="InterPro" id="IPR039498">
    <property type="entry name" value="NTP_transf_5"/>
</dbReference>
<dbReference type="RefSeq" id="WP_054343182.1">
    <property type="nucleotide sequence ID" value="NZ_FTOE01000001.1"/>
</dbReference>
<dbReference type="AlphaFoldDB" id="A0A1N7JF88"/>
<evidence type="ECO:0000313" key="1">
    <source>
        <dbReference type="EMBL" id="SIS47979.1"/>
    </source>
</evidence>
<sequence>MTLRKFKPLCLLLIGECAAKDLSLSEWNLIVQQGRSAQVLGMLYSRLAHRNQLADIPPSVIWHLEAASIVAEKYLRDTQCEIKYFLPLFSSLEQRFILLKGAAYVASGKAWAEGRTFSDIDLLVPKECLTSLESSLQWFGWAGTHQTPYDQRYYREWMHEIPPLVHVTRQTVIDIHHTILPLTAALKPVATKFFEDVQEIAEGVWTLSDIDMLLHSATHLFMDSEFDHAFRDLLDFDSLIRNALNNGLDWQMLIKRGQEMDLIPPLYYALRYSGRIFNTPVPEDVLHKCGEVWQPYIPVVLMDMLFERVIVPPHHSARRVGASLANRALFIRGHYLRMPFGQLVRHLFQKAFISPYEKSSSKV</sequence>
<accession>A0A1N7JF88</accession>
<dbReference type="Proteomes" id="UP000185999">
    <property type="component" value="Unassembled WGS sequence"/>
</dbReference>
<evidence type="ECO:0000313" key="2">
    <source>
        <dbReference type="Proteomes" id="UP000185999"/>
    </source>
</evidence>
<dbReference type="EMBL" id="FTOE01000001">
    <property type="protein sequence ID" value="SIS47979.1"/>
    <property type="molecule type" value="Genomic_DNA"/>
</dbReference>
<protein>
    <submittedName>
        <fullName evidence="1">Uncharacterized nucleotidyltransferase</fullName>
    </submittedName>
</protein>
<dbReference type="OrthoDB" id="5497963at2"/>
<organism evidence="1 2">
    <name type="scientific">Neptunomonas antarctica</name>
    <dbReference type="NCBI Taxonomy" id="619304"/>
    <lineage>
        <taxon>Bacteria</taxon>
        <taxon>Pseudomonadati</taxon>
        <taxon>Pseudomonadota</taxon>
        <taxon>Gammaproteobacteria</taxon>
        <taxon>Oceanospirillales</taxon>
        <taxon>Oceanospirillaceae</taxon>
        <taxon>Neptunomonas</taxon>
    </lineage>
</organism>
<reference evidence="2" key="1">
    <citation type="submission" date="2017-01" db="EMBL/GenBank/DDBJ databases">
        <authorList>
            <person name="Varghese N."/>
            <person name="Submissions S."/>
        </authorList>
    </citation>
    <scope>NUCLEOTIDE SEQUENCE [LARGE SCALE GENOMIC DNA]</scope>
    <source>
        <strain evidence="2">DSM 22306</strain>
    </source>
</reference>
<gene>
    <name evidence="1" type="ORF">SAMN05421760_1011063</name>
</gene>
<dbReference type="STRING" id="619304.SAMN05421760_1011063"/>
<name>A0A1N7JF88_9GAMM</name>
<dbReference type="Pfam" id="PF14907">
    <property type="entry name" value="NTP_transf_5"/>
    <property type="match status" value="1"/>
</dbReference>
<keyword evidence="2" id="KW-1185">Reference proteome</keyword>